<organism evidence="2 3">
    <name type="scientific">Penicillium canescens</name>
    <dbReference type="NCBI Taxonomy" id="5083"/>
    <lineage>
        <taxon>Eukaryota</taxon>
        <taxon>Fungi</taxon>
        <taxon>Dikarya</taxon>
        <taxon>Ascomycota</taxon>
        <taxon>Pezizomycotina</taxon>
        <taxon>Eurotiomycetes</taxon>
        <taxon>Eurotiomycetidae</taxon>
        <taxon>Eurotiales</taxon>
        <taxon>Aspergillaceae</taxon>
        <taxon>Penicillium</taxon>
    </lineage>
</organism>
<feature type="compositionally biased region" description="Polar residues" evidence="1">
    <location>
        <begin position="48"/>
        <end position="58"/>
    </location>
</feature>
<reference evidence="2" key="2">
    <citation type="submission" date="2023-01" db="EMBL/GenBank/DDBJ databases">
        <authorList>
            <person name="Petersen C."/>
        </authorList>
    </citation>
    <scope>NUCLEOTIDE SEQUENCE</scope>
    <source>
        <strain evidence="2">IBT 15450</strain>
    </source>
</reference>
<name>A0AAD6I1D0_PENCN</name>
<feature type="compositionally biased region" description="Basic and acidic residues" evidence="1">
    <location>
        <begin position="59"/>
        <end position="71"/>
    </location>
</feature>
<reference evidence="2" key="1">
    <citation type="journal article" date="2023" name="IMA Fungus">
        <title>Comparative genomic study of the Penicillium genus elucidates a diverse pangenome and 15 lateral gene transfer events.</title>
        <authorList>
            <person name="Petersen C."/>
            <person name="Sorensen T."/>
            <person name="Nielsen M.R."/>
            <person name="Sondergaard T.E."/>
            <person name="Sorensen J.L."/>
            <person name="Fitzpatrick D.A."/>
            <person name="Frisvad J.C."/>
            <person name="Nielsen K.L."/>
        </authorList>
    </citation>
    <scope>NUCLEOTIDE SEQUENCE</scope>
    <source>
        <strain evidence="2">IBT 15450</strain>
    </source>
</reference>
<proteinExistence type="predicted"/>
<evidence type="ECO:0000256" key="1">
    <source>
        <dbReference type="SAM" id="MobiDB-lite"/>
    </source>
</evidence>
<dbReference type="AlphaFoldDB" id="A0AAD6I1D0"/>
<accession>A0AAD6I1D0</accession>
<dbReference type="Proteomes" id="UP001219568">
    <property type="component" value="Unassembled WGS sequence"/>
</dbReference>
<evidence type="ECO:0000313" key="2">
    <source>
        <dbReference type="EMBL" id="KAJ6027171.1"/>
    </source>
</evidence>
<sequence length="71" mass="8008">MTYQVMCVGFASYYSMGSSYVRTREIVIGVITPQIAQHQLPTPGMQDLQDSTDVSKTSASDRESRRIYQLN</sequence>
<protein>
    <submittedName>
        <fullName evidence="2">Uncharacterized protein</fullName>
    </submittedName>
</protein>
<gene>
    <name evidence="2" type="ORF">N7460_011988</name>
</gene>
<keyword evidence="3" id="KW-1185">Reference proteome</keyword>
<evidence type="ECO:0000313" key="3">
    <source>
        <dbReference type="Proteomes" id="UP001219568"/>
    </source>
</evidence>
<comment type="caution">
    <text evidence="2">The sequence shown here is derived from an EMBL/GenBank/DDBJ whole genome shotgun (WGS) entry which is preliminary data.</text>
</comment>
<dbReference type="EMBL" id="JAQJZL010000015">
    <property type="protein sequence ID" value="KAJ6027171.1"/>
    <property type="molecule type" value="Genomic_DNA"/>
</dbReference>
<feature type="region of interest" description="Disordered" evidence="1">
    <location>
        <begin position="41"/>
        <end position="71"/>
    </location>
</feature>